<dbReference type="Proteomes" id="UP000785200">
    <property type="component" value="Unassembled WGS sequence"/>
</dbReference>
<evidence type="ECO:0000313" key="4">
    <source>
        <dbReference type="EMBL" id="KAG0645765.1"/>
    </source>
</evidence>
<feature type="domain" description="Bud22" evidence="3">
    <location>
        <begin position="29"/>
        <end position="469"/>
    </location>
</feature>
<evidence type="ECO:0000313" key="5">
    <source>
        <dbReference type="Proteomes" id="UP000785200"/>
    </source>
</evidence>
<gene>
    <name evidence="4" type="ORF">D0Z07_8020</name>
</gene>
<keyword evidence="5" id="KW-1185">Reference proteome</keyword>
<comment type="caution">
    <text evidence="4">The sequence shown here is derived from an EMBL/GenBank/DDBJ whole genome shotgun (WGS) entry which is preliminary data.</text>
</comment>
<dbReference type="GO" id="GO:0030490">
    <property type="term" value="P:maturation of SSU-rRNA"/>
    <property type="evidence" value="ECO:0007669"/>
    <property type="project" value="TreeGrafter"/>
</dbReference>
<dbReference type="GO" id="GO:0005634">
    <property type="term" value="C:nucleus"/>
    <property type="evidence" value="ECO:0007669"/>
    <property type="project" value="TreeGrafter"/>
</dbReference>
<feature type="region of interest" description="Disordered" evidence="2">
    <location>
        <begin position="161"/>
        <end position="357"/>
    </location>
</feature>
<protein>
    <submittedName>
        <fullName evidence="4">Bud22</fullName>
    </submittedName>
</protein>
<sequence length="469" mass="51081">MPKRKRGAYEEDGDRVQSMRKKDAYEKLTQSKKLLHRALKTAKGFERQKLGKRLKNATASGSTDEATRINREIAALKGLNLDKMTMAQLHKSLLKVKAVADSELLPAEVKRELPKPEGTEEEIKALHNVTSGMWNMKPVKEIMEKIMSGMYIALGIPAPVGKSKGRVRKESDKKASKSVVVGVSRRAEEEEVEDLETSVKDGLGEPSWEGFESEDEIEGSDADGGAKIGDGDEEGDLDEETLSRYDALIGSSSDEESFDESNYDIKRPSQHSTQLALSLSPSPSLSEAQSQSLSPSPPPEKAPKTSKIKIPKAPPAKTGGSTFLPTLMGGYWSGSESSASDLEDAAPQIRKNRPGQMARRAIWEKKFGERANHIKQGHGAVAGKRGAGKDDGWDAKRGAKDSGGDRSRGRGRQRDFRLSTGDNTIALEPRKAGARKDDAGTLHPSWQAAKKAKEAKNTATFQGKKVTFD</sequence>
<dbReference type="Pfam" id="PF09073">
    <property type="entry name" value="BUD22"/>
    <property type="match status" value="1"/>
</dbReference>
<feature type="compositionally biased region" description="Low complexity" evidence="2">
    <location>
        <begin position="275"/>
        <end position="294"/>
    </location>
</feature>
<dbReference type="InterPro" id="IPR015158">
    <property type="entry name" value="Bud22_dom"/>
</dbReference>
<feature type="region of interest" description="Disordered" evidence="2">
    <location>
        <begin position="1"/>
        <end position="22"/>
    </location>
</feature>
<keyword evidence="1" id="KW-0175">Coiled coil</keyword>
<dbReference type="EMBL" id="VNKQ01000017">
    <property type="protein sequence ID" value="KAG0645765.1"/>
    <property type="molecule type" value="Genomic_DNA"/>
</dbReference>
<dbReference type="GO" id="GO:0030686">
    <property type="term" value="C:90S preribosome"/>
    <property type="evidence" value="ECO:0007669"/>
    <property type="project" value="TreeGrafter"/>
</dbReference>
<feature type="compositionally biased region" description="Basic and acidic residues" evidence="2">
    <location>
        <begin position="428"/>
        <end position="440"/>
    </location>
</feature>
<evidence type="ECO:0000256" key="2">
    <source>
        <dbReference type="SAM" id="MobiDB-lite"/>
    </source>
</evidence>
<dbReference type="AlphaFoldDB" id="A0A9P6SQB8"/>
<evidence type="ECO:0000256" key="1">
    <source>
        <dbReference type="ARBA" id="ARBA00023054"/>
    </source>
</evidence>
<feature type="compositionally biased region" description="Acidic residues" evidence="2">
    <location>
        <begin position="211"/>
        <end position="221"/>
    </location>
</feature>
<dbReference type="PANTHER" id="PTHR23325">
    <property type="entry name" value="SERUM RESPONSE FACTOR-BINDING"/>
    <property type="match status" value="1"/>
</dbReference>
<accession>A0A9P6SQB8</accession>
<evidence type="ECO:0000259" key="3">
    <source>
        <dbReference type="Pfam" id="PF09073"/>
    </source>
</evidence>
<dbReference type="OrthoDB" id="3364872at2759"/>
<name>A0A9P6SQB8_9HELO</name>
<organism evidence="4 5">
    <name type="scientific">Hyphodiscus hymeniophilus</name>
    <dbReference type="NCBI Taxonomy" id="353542"/>
    <lineage>
        <taxon>Eukaryota</taxon>
        <taxon>Fungi</taxon>
        <taxon>Dikarya</taxon>
        <taxon>Ascomycota</taxon>
        <taxon>Pezizomycotina</taxon>
        <taxon>Leotiomycetes</taxon>
        <taxon>Helotiales</taxon>
        <taxon>Hyphodiscaceae</taxon>
        <taxon>Hyphodiscus</taxon>
    </lineage>
</organism>
<feature type="region of interest" description="Disordered" evidence="2">
    <location>
        <begin position="374"/>
        <end position="469"/>
    </location>
</feature>
<reference evidence="4" key="1">
    <citation type="submission" date="2019-07" db="EMBL/GenBank/DDBJ databases">
        <title>Hyphodiscus hymeniophilus genome sequencing and assembly.</title>
        <authorList>
            <person name="Kramer G."/>
            <person name="Nodwell J."/>
        </authorList>
    </citation>
    <scope>NUCLEOTIDE SEQUENCE</scope>
    <source>
        <strain evidence="4">ATCC 34498</strain>
    </source>
</reference>
<feature type="compositionally biased region" description="Acidic residues" evidence="2">
    <location>
        <begin position="253"/>
        <end position="262"/>
    </location>
</feature>
<feature type="compositionally biased region" description="Basic and acidic residues" evidence="2">
    <location>
        <begin position="387"/>
        <end position="417"/>
    </location>
</feature>
<dbReference type="PANTHER" id="PTHR23325:SF1">
    <property type="entry name" value="SERUM RESPONSE FACTOR-BINDING PROTEIN 1"/>
    <property type="match status" value="1"/>
</dbReference>
<proteinExistence type="predicted"/>
<dbReference type="InterPro" id="IPR037393">
    <property type="entry name" value="Bud22/SRFB1"/>
</dbReference>
<feature type="compositionally biased region" description="Acidic residues" evidence="2">
    <location>
        <begin position="231"/>
        <end position="240"/>
    </location>
</feature>